<dbReference type="SMART" id="SM00397">
    <property type="entry name" value="t_SNARE"/>
    <property type="match status" value="1"/>
</dbReference>
<evidence type="ECO:0000313" key="4">
    <source>
        <dbReference type="Proteomes" id="UP001318860"/>
    </source>
</evidence>
<dbReference type="SUPFAM" id="SSF58038">
    <property type="entry name" value="SNARE fusion complex"/>
    <property type="match status" value="1"/>
</dbReference>
<name>A0ABR0W0I9_REHGL</name>
<keyword evidence="1" id="KW-0813">Transport</keyword>
<reference evidence="3 4" key="1">
    <citation type="journal article" date="2021" name="Comput. Struct. Biotechnol. J.">
        <title>De novo genome assembly of the potent medicinal plant Rehmannia glutinosa using nanopore technology.</title>
        <authorList>
            <person name="Ma L."/>
            <person name="Dong C."/>
            <person name="Song C."/>
            <person name="Wang X."/>
            <person name="Zheng X."/>
            <person name="Niu Y."/>
            <person name="Chen S."/>
            <person name="Feng W."/>
        </authorList>
    </citation>
    <scope>NUCLEOTIDE SEQUENCE [LARGE SCALE GENOMIC DNA]</scope>
    <source>
        <strain evidence="3">DH-2019</strain>
    </source>
</reference>
<dbReference type="CDD" id="cd15841">
    <property type="entry name" value="SNARE_Qc"/>
    <property type="match status" value="1"/>
</dbReference>
<gene>
    <name evidence="3" type="ORF">DH2020_026006</name>
</gene>
<dbReference type="Proteomes" id="UP001318860">
    <property type="component" value="Unassembled WGS sequence"/>
</dbReference>
<feature type="domain" description="T-SNARE coiled-coil homology" evidence="2">
    <location>
        <begin position="223"/>
        <end position="279"/>
    </location>
</feature>
<evidence type="ECO:0000259" key="2">
    <source>
        <dbReference type="PROSITE" id="PS50192"/>
    </source>
</evidence>
<keyword evidence="4" id="KW-1185">Reference proteome</keyword>
<keyword evidence="1" id="KW-0653">Protein transport</keyword>
<proteinExistence type="predicted"/>
<dbReference type="Gene3D" id="1.20.5.110">
    <property type="match status" value="1"/>
</dbReference>
<sequence>MSVIDLLTRVDAICKKYDKYDVAQKDSNISGDDAFARLYASVESDIESLLQKAETASSEKNRASAVAINAEIRRTKARLLEEVPKLQRLAVKKHARVKSCLRTLQLHLAILQSLKGILDIVVKGAPQARGAVPAPHSLPVFLGRMKTVLGAAVFFGSCYLLALGSEVKGLSTEELTVRNDLVLALPDRIQAIPDGSAAAPKPSGGWGTSAPRTEIKFDSGFGSDQGLDVIAEGLGTLKNMASDMNEELDRQVPLMDEIDTKVDKATTDLKNTNVRLKHTVNQVA</sequence>
<comment type="caution">
    <text evidence="3">The sequence shown here is derived from an EMBL/GenBank/DDBJ whole genome shotgun (WGS) entry which is preliminary data.</text>
</comment>
<dbReference type="PANTHER" id="PTHR19305">
    <property type="entry name" value="SYNAPTOSOMAL ASSOCIATED PROTEIN"/>
    <property type="match status" value="1"/>
</dbReference>
<protein>
    <recommendedName>
        <fullName evidence="2">t-SNARE coiled-coil homology domain-containing protein</fullName>
    </recommendedName>
</protein>
<dbReference type="InterPro" id="IPR000727">
    <property type="entry name" value="T_SNARE_dom"/>
</dbReference>
<dbReference type="PANTHER" id="PTHR19305:SF35">
    <property type="entry name" value="SYNTAXIN-72"/>
    <property type="match status" value="1"/>
</dbReference>
<accession>A0ABR0W0I9</accession>
<evidence type="ECO:0000256" key="1">
    <source>
        <dbReference type="ARBA" id="ARBA00022927"/>
    </source>
</evidence>
<dbReference type="PROSITE" id="PS50192">
    <property type="entry name" value="T_SNARE"/>
    <property type="match status" value="1"/>
</dbReference>
<evidence type="ECO:0000313" key="3">
    <source>
        <dbReference type="EMBL" id="KAK6140208.1"/>
    </source>
</evidence>
<dbReference type="EMBL" id="JABTTQ020000346">
    <property type="protein sequence ID" value="KAK6140208.1"/>
    <property type="molecule type" value="Genomic_DNA"/>
</dbReference>
<organism evidence="3 4">
    <name type="scientific">Rehmannia glutinosa</name>
    <name type="common">Chinese foxglove</name>
    <dbReference type="NCBI Taxonomy" id="99300"/>
    <lineage>
        <taxon>Eukaryota</taxon>
        <taxon>Viridiplantae</taxon>
        <taxon>Streptophyta</taxon>
        <taxon>Embryophyta</taxon>
        <taxon>Tracheophyta</taxon>
        <taxon>Spermatophyta</taxon>
        <taxon>Magnoliopsida</taxon>
        <taxon>eudicotyledons</taxon>
        <taxon>Gunneridae</taxon>
        <taxon>Pentapetalae</taxon>
        <taxon>asterids</taxon>
        <taxon>lamiids</taxon>
        <taxon>Lamiales</taxon>
        <taxon>Orobanchaceae</taxon>
        <taxon>Rehmannieae</taxon>
        <taxon>Rehmannia</taxon>
    </lineage>
</organism>